<feature type="transmembrane region" description="Helical" evidence="13">
    <location>
        <begin position="125"/>
        <end position="142"/>
    </location>
</feature>
<comment type="similarity">
    <text evidence="3 13">Belongs to the class VI-like SAM-binding methyltransferase superfamily. Isoprenylcysteine carboxyl methyltransferase family.</text>
</comment>
<comment type="catalytic activity">
    <reaction evidence="1 13">
        <text>[protein]-C-terminal S-[(2E,6E)-farnesyl]-L-cysteine + S-adenosyl-L-methionine = [protein]-C-terminal S-[(2E,6E)-farnesyl]-L-cysteine methyl ester + S-adenosyl-L-homocysteine</text>
        <dbReference type="Rhea" id="RHEA:21672"/>
        <dbReference type="Rhea" id="RHEA-COMP:12125"/>
        <dbReference type="Rhea" id="RHEA-COMP:12126"/>
        <dbReference type="ChEBI" id="CHEBI:57856"/>
        <dbReference type="ChEBI" id="CHEBI:59789"/>
        <dbReference type="ChEBI" id="CHEBI:90510"/>
        <dbReference type="ChEBI" id="CHEBI:90511"/>
        <dbReference type="EC" id="2.1.1.100"/>
    </reaction>
</comment>
<dbReference type="Gene3D" id="1.20.120.1630">
    <property type="match status" value="1"/>
</dbReference>
<evidence type="ECO:0000256" key="12">
    <source>
        <dbReference type="ARBA" id="ARBA00023656"/>
    </source>
</evidence>
<proteinExistence type="inferred from homology"/>
<organism evidence="14 15">
    <name type="scientific">Nicrophorus vespilloides</name>
    <name type="common">Boreal carrion beetle</name>
    <dbReference type="NCBI Taxonomy" id="110193"/>
    <lineage>
        <taxon>Eukaryota</taxon>
        <taxon>Metazoa</taxon>
        <taxon>Ecdysozoa</taxon>
        <taxon>Arthropoda</taxon>
        <taxon>Hexapoda</taxon>
        <taxon>Insecta</taxon>
        <taxon>Pterygota</taxon>
        <taxon>Neoptera</taxon>
        <taxon>Endopterygota</taxon>
        <taxon>Coleoptera</taxon>
        <taxon>Polyphaga</taxon>
        <taxon>Staphyliniformia</taxon>
        <taxon>Silphidae</taxon>
        <taxon>Nicrophorinae</taxon>
        <taxon>Nicrophorus</taxon>
    </lineage>
</organism>
<keyword evidence="10 13" id="KW-0472">Membrane</keyword>
<dbReference type="GeneID" id="108569044"/>
<feature type="transmembrane region" description="Helical" evidence="13">
    <location>
        <begin position="148"/>
        <end position="166"/>
    </location>
</feature>
<keyword evidence="13" id="KW-0256">Endoplasmic reticulum</keyword>
<accession>A0ABM1NGH6</accession>
<evidence type="ECO:0000313" key="14">
    <source>
        <dbReference type="Proteomes" id="UP000695000"/>
    </source>
</evidence>
<keyword evidence="7 13" id="KW-0949">S-adenosyl-L-methionine</keyword>
<feature type="transmembrane region" description="Helical" evidence="13">
    <location>
        <begin position="58"/>
        <end position="77"/>
    </location>
</feature>
<keyword evidence="5 13" id="KW-0489">Methyltransferase</keyword>
<keyword evidence="14" id="KW-1185">Reference proteome</keyword>
<evidence type="ECO:0000256" key="13">
    <source>
        <dbReference type="RuleBase" id="RU362022"/>
    </source>
</evidence>
<protein>
    <recommendedName>
        <fullName evidence="12 13">Protein-S-isoprenylcysteine O-methyltransferase</fullName>
        <ecNumber evidence="4 13">2.1.1.100</ecNumber>
    </recommendedName>
</protein>
<dbReference type="InterPro" id="IPR007269">
    <property type="entry name" value="ICMT_MeTrfase"/>
</dbReference>
<reference evidence="15" key="1">
    <citation type="submission" date="2025-08" db="UniProtKB">
        <authorList>
            <consortium name="RefSeq"/>
        </authorList>
    </citation>
    <scope>IDENTIFICATION</scope>
    <source>
        <tissue evidence="15">Whole Larva</tissue>
    </source>
</reference>
<evidence type="ECO:0000256" key="2">
    <source>
        <dbReference type="ARBA" id="ARBA00004141"/>
    </source>
</evidence>
<dbReference type="PANTHER" id="PTHR12714:SF9">
    <property type="entry name" value="PROTEIN-S-ISOPRENYLCYSTEINE O-METHYLTRANSFERASE"/>
    <property type="match status" value="1"/>
</dbReference>
<feature type="transmembrane region" description="Helical" evidence="13">
    <location>
        <begin position="209"/>
        <end position="237"/>
    </location>
</feature>
<evidence type="ECO:0000256" key="7">
    <source>
        <dbReference type="ARBA" id="ARBA00022691"/>
    </source>
</evidence>
<evidence type="ECO:0000256" key="5">
    <source>
        <dbReference type="ARBA" id="ARBA00022603"/>
    </source>
</evidence>
<dbReference type="PROSITE" id="PS51564">
    <property type="entry name" value="SAM_ICMT"/>
    <property type="match status" value="1"/>
</dbReference>
<keyword evidence="9 13" id="KW-1133">Transmembrane helix</keyword>
<sequence>MKLCLPAKVSLYCYLGTITSFSFLLLLSPIQSVYFPILLYLIANVLIKCISTNEYYGFAVRASFLGFVFSLGLYTFQLAPNEYYIFGIYMAVMSFFHFTEFLSIALIQPKELSVRSFLIYHSPEYVIAAVSSWLEFFLEAYLLPDMKIYKVVSYLGLVICISGEFLRKLAMMTANSNFNHIIQYTKADEHVLVTNGIYSMFRHPSYVGWFYWSIGTQIILMNPICLIAYTLASWYYFNDRIRVEEITLLNFFGQQYSDYQQHVGTGLPFINGYIVRGTEFR</sequence>
<dbReference type="Proteomes" id="UP000695000">
    <property type="component" value="Unplaced"/>
</dbReference>
<keyword evidence="8 13" id="KW-0812">Transmembrane</keyword>
<keyword evidence="6" id="KW-0808">Transferase</keyword>
<dbReference type="EC" id="2.1.1.100" evidence="4 13"/>
<comment type="subcellular location">
    <subcellularLocation>
        <location evidence="13">Endoplasmic reticulum membrane</location>
        <topology evidence="13">Multi-pass membrane protein</topology>
    </subcellularLocation>
    <subcellularLocation>
        <location evidence="2">Membrane</location>
        <topology evidence="2">Multi-pass membrane protein</topology>
    </subcellularLocation>
</comment>
<name>A0ABM1NGH6_NICVS</name>
<evidence type="ECO:0000256" key="10">
    <source>
        <dbReference type="ARBA" id="ARBA00023136"/>
    </source>
</evidence>
<evidence type="ECO:0000256" key="3">
    <source>
        <dbReference type="ARBA" id="ARBA00009140"/>
    </source>
</evidence>
<dbReference type="Pfam" id="PF04140">
    <property type="entry name" value="ICMT"/>
    <property type="match status" value="1"/>
</dbReference>
<evidence type="ECO:0000256" key="9">
    <source>
        <dbReference type="ARBA" id="ARBA00022989"/>
    </source>
</evidence>
<evidence type="ECO:0000313" key="15">
    <source>
        <dbReference type="RefSeq" id="XP_017785926.1"/>
    </source>
</evidence>
<evidence type="ECO:0000256" key="6">
    <source>
        <dbReference type="ARBA" id="ARBA00022679"/>
    </source>
</evidence>
<gene>
    <name evidence="15" type="primary">LOC108569044</name>
</gene>
<feature type="transmembrane region" description="Helical" evidence="13">
    <location>
        <begin position="83"/>
        <end position="104"/>
    </location>
</feature>
<dbReference type="PANTHER" id="PTHR12714">
    <property type="entry name" value="PROTEIN-S ISOPRENYLCYSTEINE O-METHYLTRANSFERASE"/>
    <property type="match status" value="1"/>
</dbReference>
<evidence type="ECO:0000256" key="8">
    <source>
        <dbReference type="ARBA" id="ARBA00022692"/>
    </source>
</evidence>
<dbReference type="InterPro" id="IPR025770">
    <property type="entry name" value="PPMT_MeTrfase"/>
</dbReference>
<evidence type="ECO:0000256" key="11">
    <source>
        <dbReference type="ARBA" id="ARBA00023572"/>
    </source>
</evidence>
<evidence type="ECO:0000256" key="1">
    <source>
        <dbReference type="ARBA" id="ARBA00001450"/>
    </source>
</evidence>
<evidence type="ECO:0000256" key="4">
    <source>
        <dbReference type="ARBA" id="ARBA00012151"/>
    </source>
</evidence>
<dbReference type="RefSeq" id="XP_017785926.1">
    <property type="nucleotide sequence ID" value="XM_017930437.1"/>
</dbReference>
<comment type="function">
    <text evidence="11">Catalyzes the post-translational methylation of isoprenylated C-terminal cysteine residues.</text>
</comment>